<dbReference type="AlphaFoldDB" id="A0A1W2FJB9"/>
<dbReference type="Proteomes" id="UP000192674">
    <property type="component" value="Unassembled WGS sequence"/>
</dbReference>
<reference evidence="2 3" key="1">
    <citation type="submission" date="2017-04" db="EMBL/GenBank/DDBJ databases">
        <authorList>
            <person name="Afonso C.L."/>
            <person name="Miller P.J."/>
            <person name="Scott M.A."/>
            <person name="Spackman E."/>
            <person name="Goraichik I."/>
            <person name="Dimitrov K.M."/>
            <person name="Suarez D.L."/>
            <person name="Swayne D.E."/>
        </authorList>
    </citation>
    <scope>NUCLEOTIDE SEQUENCE [LARGE SCALE GENOMIC DNA]</scope>
    <source>
        <strain evidence="2 3">DSM 43828</strain>
    </source>
</reference>
<dbReference type="SUPFAM" id="SSF53335">
    <property type="entry name" value="S-adenosyl-L-methionine-dependent methyltransferases"/>
    <property type="match status" value="1"/>
</dbReference>
<organism evidence="2 3">
    <name type="scientific">Kibdelosporangium aridum</name>
    <dbReference type="NCBI Taxonomy" id="2030"/>
    <lineage>
        <taxon>Bacteria</taxon>
        <taxon>Bacillati</taxon>
        <taxon>Actinomycetota</taxon>
        <taxon>Actinomycetes</taxon>
        <taxon>Pseudonocardiales</taxon>
        <taxon>Pseudonocardiaceae</taxon>
        <taxon>Kibdelosporangium</taxon>
    </lineage>
</organism>
<evidence type="ECO:0000259" key="1">
    <source>
        <dbReference type="Pfam" id="PF08241"/>
    </source>
</evidence>
<dbReference type="OrthoDB" id="6064711at2"/>
<dbReference type="PANTHER" id="PTHR43591:SF24">
    <property type="entry name" value="2-METHOXY-6-POLYPRENYL-1,4-BENZOQUINOL METHYLASE, MITOCHONDRIAL"/>
    <property type="match status" value="1"/>
</dbReference>
<accession>A0A1W2FJB9</accession>
<keyword evidence="2" id="KW-0489">Methyltransferase</keyword>
<dbReference type="EMBL" id="FWXV01000007">
    <property type="protein sequence ID" value="SMD21844.1"/>
    <property type="molecule type" value="Genomic_DNA"/>
</dbReference>
<protein>
    <submittedName>
        <fullName evidence="2">Methyltransferase domain-containing protein</fullName>
    </submittedName>
</protein>
<dbReference type="InterPro" id="IPR013216">
    <property type="entry name" value="Methyltransf_11"/>
</dbReference>
<evidence type="ECO:0000313" key="3">
    <source>
        <dbReference type="Proteomes" id="UP000192674"/>
    </source>
</evidence>
<dbReference type="Gene3D" id="3.40.50.150">
    <property type="entry name" value="Vaccinia Virus protein VP39"/>
    <property type="match status" value="1"/>
</dbReference>
<evidence type="ECO:0000313" key="2">
    <source>
        <dbReference type="EMBL" id="SMD21844.1"/>
    </source>
</evidence>
<dbReference type="GO" id="GO:0032259">
    <property type="term" value="P:methylation"/>
    <property type="evidence" value="ECO:0007669"/>
    <property type="project" value="UniProtKB-KW"/>
</dbReference>
<dbReference type="GO" id="GO:0008757">
    <property type="term" value="F:S-adenosylmethionine-dependent methyltransferase activity"/>
    <property type="evidence" value="ECO:0007669"/>
    <property type="project" value="InterPro"/>
</dbReference>
<dbReference type="CDD" id="cd02440">
    <property type="entry name" value="AdoMet_MTases"/>
    <property type="match status" value="1"/>
</dbReference>
<dbReference type="InterPro" id="IPR029063">
    <property type="entry name" value="SAM-dependent_MTases_sf"/>
</dbReference>
<keyword evidence="3" id="KW-1185">Reference proteome</keyword>
<dbReference type="Pfam" id="PF08241">
    <property type="entry name" value="Methyltransf_11"/>
    <property type="match status" value="1"/>
</dbReference>
<proteinExistence type="predicted"/>
<keyword evidence="2" id="KW-0808">Transferase</keyword>
<name>A0A1W2FJB9_KIBAR</name>
<dbReference type="PANTHER" id="PTHR43591">
    <property type="entry name" value="METHYLTRANSFERASE"/>
    <property type="match status" value="1"/>
</dbReference>
<sequence length="193" mass="21702">MSNRWNHNIHYHPMILSAVPPGARSALDVGCGEGMLARRLREKVPDVVGVDLDRSSIDLATSFDDDISYVVADVLTHDFPSSFDFITSVATLHHMDATAALTRFKSLLRPGGTMVIVGLARPQVRDLPYEVAGAVATRVHKRSKGYWQHPSPVCWPPPETYSSMRRLAATLLPGVRYRRHILWRYSLTWEKPN</sequence>
<feature type="domain" description="Methyltransferase type 11" evidence="1">
    <location>
        <begin position="27"/>
        <end position="116"/>
    </location>
</feature>
<gene>
    <name evidence="2" type="ORF">SAMN05661093_07128</name>
</gene>